<dbReference type="GeneID" id="92875201"/>
<evidence type="ECO:0000256" key="5">
    <source>
        <dbReference type="ARBA" id="ARBA00023315"/>
    </source>
</evidence>
<dbReference type="PROSITE" id="PS51826">
    <property type="entry name" value="PSBD"/>
    <property type="match status" value="1"/>
</dbReference>
<evidence type="ECO:0000256" key="4">
    <source>
        <dbReference type="ARBA" id="ARBA00022823"/>
    </source>
</evidence>
<dbReference type="GO" id="GO:0016407">
    <property type="term" value="F:acetyltransferase activity"/>
    <property type="evidence" value="ECO:0007669"/>
    <property type="project" value="TreeGrafter"/>
</dbReference>
<dbReference type="InterPro" id="IPR003016">
    <property type="entry name" value="2-oxoA_DH_lipoyl-BS"/>
</dbReference>
<proteinExistence type="inferred from homology"/>
<keyword evidence="4 6" id="KW-0450">Lipoyl</keyword>
<organism evidence="9 10">
    <name type="scientific">Amycolatopsis mediterranei (strain U-32)</name>
    <dbReference type="NCBI Taxonomy" id="749927"/>
    <lineage>
        <taxon>Bacteria</taxon>
        <taxon>Bacillati</taxon>
        <taxon>Actinomycetota</taxon>
        <taxon>Actinomycetes</taxon>
        <taxon>Pseudonocardiales</taxon>
        <taxon>Pseudonocardiaceae</taxon>
        <taxon>Amycolatopsis</taxon>
    </lineage>
</organism>
<dbReference type="Pfam" id="PF00198">
    <property type="entry name" value="2-oxoacid_dh"/>
    <property type="match status" value="1"/>
</dbReference>
<dbReference type="InterPro" id="IPR050743">
    <property type="entry name" value="2-oxoacid_DH_E2_comp"/>
</dbReference>
<dbReference type="InterPro" id="IPR023213">
    <property type="entry name" value="CAT-like_dom_sf"/>
</dbReference>
<dbReference type="SUPFAM" id="SSF51230">
    <property type="entry name" value="Single hybrid motif"/>
    <property type="match status" value="1"/>
</dbReference>
<dbReference type="EC" id="2.3.1.-" evidence="6"/>
<keyword evidence="3 6" id="KW-0808">Transferase</keyword>
<dbReference type="GO" id="GO:0031405">
    <property type="term" value="F:lipoic acid binding"/>
    <property type="evidence" value="ECO:0007669"/>
    <property type="project" value="TreeGrafter"/>
</dbReference>
<dbReference type="RefSeq" id="WP_013229325.1">
    <property type="nucleotide sequence ID" value="NC_014318.1"/>
</dbReference>
<dbReference type="Proteomes" id="UP000000328">
    <property type="component" value="Chromosome"/>
</dbReference>
<dbReference type="PATRIC" id="fig|749927.5.peg.7868"/>
<evidence type="ECO:0000259" key="7">
    <source>
        <dbReference type="PROSITE" id="PS50968"/>
    </source>
</evidence>
<dbReference type="eggNOG" id="COG0508">
    <property type="taxonomic scope" value="Bacteria"/>
</dbReference>
<dbReference type="EMBL" id="CP002000">
    <property type="protein sequence ID" value="ADJ49282.1"/>
    <property type="molecule type" value="Genomic_DNA"/>
</dbReference>
<dbReference type="Gene3D" id="3.30.559.10">
    <property type="entry name" value="Chloramphenicol acetyltransferase-like domain"/>
    <property type="match status" value="1"/>
</dbReference>
<dbReference type="InterPro" id="IPR000089">
    <property type="entry name" value="Biotin_lipoyl"/>
</dbReference>
<accession>A0A0H3DGI6</accession>
<evidence type="ECO:0000256" key="1">
    <source>
        <dbReference type="ARBA" id="ARBA00001938"/>
    </source>
</evidence>
<dbReference type="PANTHER" id="PTHR43178">
    <property type="entry name" value="DIHYDROLIPOAMIDE ACETYLTRANSFERASE COMPONENT OF PYRUVATE DEHYDROGENASE COMPLEX"/>
    <property type="match status" value="1"/>
</dbReference>
<dbReference type="PROSITE" id="PS50968">
    <property type="entry name" value="BIOTINYL_LIPOYL"/>
    <property type="match status" value="1"/>
</dbReference>
<protein>
    <recommendedName>
        <fullName evidence="6">Dihydrolipoamide acetyltransferase component of pyruvate dehydrogenase complex</fullName>
        <ecNumber evidence="6">2.3.1.-</ecNumber>
    </recommendedName>
</protein>
<feature type="domain" description="Peripheral subunit-binding (PSBD)" evidence="8">
    <location>
        <begin position="122"/>
        <end position="159"/>
    </location>
</feature>
<dbReference type="KEGG" id="amd:AMED_7569"/>
<dbReference type="Gene3D" id="2.40.50.100">
    <property type="match status" value="1"/>
</dbReference>
<dbReference type="Gene3D" id="4.10.320.10">
    <property type="entry name" value="E3-binding domain"/>
    <property type="match status" value="1"/>
</dbReference>
<dbReference type="Pfam" id="PF00364">
    <property type="entry name" value="Biotin_lipoyl"/>
    <property type="match status" value="1"/>
</dbReference>
<name>A0A0H3DGI6_AMYMU</name>
<feature type="domain" description="Lipoyl-binding" evidence="7">
    <location>
        <begin position="1"/>
        <end position="76"/>
    </location>
</feature>
<dbReference type="PANTHER" id="PTHR43178:SF5">
    <property type="entry name" value="LIPOAMIDE ACYLTRANSFERASE COMPONENT OF BRANCHED-CHAIN ALPHA-KETO ACID DEHYDROGENASE COMPLEX, MITOCHONDRIAL"/>
    <property type="match status" value="1"/>
</dbReference>
<dbReference type="Pfam" id="PF02817">
    <property type="entry name" value="E3_binding"/>
    <property type="match status" value="1"/>
</dbReference>
<dbReference type="OrthoDB" id="9805770at2"/>
<dbReference type="AlphaFoldDB" id="A0A0H3DGI6"/>
<dbReference type="InterPro" id="IPR011053">
    <property type="entry name" value="Single_hybrid_motif"/>
</dbReference>
<dbReference type="CDD" id="cd06849">
    <property type="entry name" value="lipoyl_domain"/>
    <property type="match status" value="1"/>
</dbReference>
<dbReference type="InterPro" id="IPR004167">
    <property type="entry name" value="PSBD"/>
</dbReference>
<dbReference type="GO" id="GO:0005737">
    <property type="term" value="C:cytoplasm"/>
    <property type="evidence" value="ECO:0007669"/>
    <property type="project" value="TreeGrafter"/>
</dbReference>
<comment type="similarity">
    <text evidence="2 6">Belongs to the 2-oxoacid dehydrogenase family.</text>
</comment>
<keyword evidence="9" id="KW-0670">Pyruvate</keyword>
<evidence type="ECO:0000259" key="8">
    <source>
        <dbReference type="PROSITE" id="PS51826"/>
    </source>
</evidence>
<evidence type="ECO:0000256" key="3">
    <source>
        <dbReference type="ARBA" id="ARBA00022679"/>
    </source>
</evidence>
<sequence length="391" mass="40693">MPDFLLPDLGEGLTEAAIVDWRVKVGDTVDVDQVVVEVETAKAAVEVPVPFAGVVSALHGEPGQLLPVGAPLLSVGGFAEPGVTTSSGSGNVLIGYGTAPTTRRKRVRRVETPAPKAKAPGVISPFVRKLAADNGIDLAKVTATGADGIIRRADVEAALKKPVAKGKRIPLTGVRKAVADKLTTSRREIPEATVWVDVDATELVAARAALNAKTDRPVSLLGLIARFAVAGLRRYPELNSRVEGGEIVLLDEIHLGFAAQTDRGLVVPVVRDAGALSTRDLSAAIGERARTARDGKLAPADLTGGTFTVNNYGVFGVDGSAAIINHPEAAILGIGRIIDRPWVVDGGLAVRKICELTLAFDHRVCDGGTAGGFLRFVADCVESPVTALGDL</sequence>
<evidence type="ECO:0000313" key="9">
    <source>
        <dbReference type="EMBL" id="ADJ49282.1"/>
    </source>
</evidence>
<dbReference type="HOGENOM" id="CLU_016733_10_0_11"/>
<dbReference type="InterPro" id="IPR001078">
    <property type="entry name" value="2-oxoacid_DH_actylTfrase"/>
</dbReference>
<keyword evidence="5 6" id="KW-0012">Acyltransferase</keyword>
<dbReference type="PROSITE" id="PS00189">
    <property type="entry name" value="LIPOYL"/>
    <property type="match status" value="1"/>
</dbReference>
<dbReference type="SUPFAM" id="SSF47005">
    <property type="entry name" value="Peripheral subunit-binding domain of 2-oxo acid dehydrogenase complex"/>
    <property type="match status" value="1"/>
</dbReference>
<evidence type="ECO:0000256" key="2">
    <source>
        <dbReference type="ARBA" id="ARBA00007317"/>
    </source>
</evidence>
<evidence type="ECO:0000313" key="10">
    <source>
        <dbReference type="Proteomes" id="UP000000328"/>
    </source>
</evidence>
<gene>
    <name evidence="9" type="primary">pdhC</name>
    <name evidence="9" type="ordered locus">AMED_7569</name>
</gene>
<evidence type="ECO:0000256" key="6">
    <source>
        <dbReference type="RuleBase" id="RU003423"/>
    </source>
</evidence>
<reference evidence="9 10" key="1">
    <citation type="journal article" date="2010" name="Cell Res.">
        <title>Complete genome sequence of the rifamycin SV-producing Amycolatopsis mediterranei U32 revealed its genetic characteristics in phylogeny and metabolism.</title>
        <authorList>
            <person name="Zhao W."/>
            <person name="Zhong Y."/>
            <person name="Yuan H."/>
            <person name="Wang J."/>
            <person name="Zheng H."/>
            <person name="Wang Y."/>
            <person name="Cen X."/>
            <person name="Xu F."/>
            <person name="Bai J."/>
            <person name="Han X."/>
            <person name="Lu G."/>
            <person name="Zhu Y."/>
            <person name="Shao Z."/>
            <person name="Yan H."/>
            <person name="Li C."/>
            <person name="Peng N."/>
            <person name="Zhang Z."/>
            <person name="Zhang Y."/>
            <person name="Lin W."/>
            <person name="Fan Y."/>
            <person name="Qin Z."/>
            <person name="Hu Y."/>
            <person name="Zhu B."/>
            <person name="Wang S."/>
            <person name="Ding X."/>
            <person name="Zhao G.P."/>
        </authorList>
    </citation>
    <scope>NUCLEOTIDE SEQUENCE [LARGE SCALE GENOMIC DNA]</scope>
    <source>
        <strain evidence="10">U-32</strain>
    </source>
</reference>
<comment type="cofactor">
    <cofactor evidence="1 6">
        <name>(R)-lipoate</name>
        <dbReference type="ChEBI" id="CHEBI:83088"/>
    </cofactor>
</comment>
<dbReference type="InterPro" id="IPR036625">
    <property type="entry name" value="E3-bd_dom_sf"/>
</dbReference>
<dbReference type="SUPFAM" id="SSF52777">
    <property type="entry name" value="CoA-dependent acyltransferases"/>
    <property type="match status" value="1"/>
</dbReference>